<evidence type="ECO:0000256" key="3">
    <source>
        <dbReference type="ARBA" id="ARBA00022692"/>
    </source>
</evidence>
<protein>
    <submittedName>
        <fullName evidence="13">Acyl-CoA desaturase</fullName>
    </submittedName>
</protein>
<evidence type="ECO:0000256" key="2">
    <source>
        <dbReference type="ARBA" id="ARBA00008749"/>
    </source>
</evidence>
<dbReference type="RefSeq" id="WP_345001125.1">
    <property type="nucleotide sequence ID" value="NZ_BAAAXV010000009.1"/>
</dbReference>
<evidence type="ECO:0000313" key="14">
    <source>
        <dbReference type="Proteomes" id="UP001589532"/>
    </source>
</evidence>
<keyword evidence="3 11" id="KW-0812">Transmembrane</keyword>
<keyword evidence="4" id="KW-0276">Fatty acid metabolism</keyword>
<organism evidence="13 14">
    <name type="scientific">Nonomuraea helvata</name>
    <dbReference type="NCBI Taxonomy" id="37484"/>
    <lineage>
        <taxon>Bacteria</taxon>
        <taxon>Bacillati</taxon>
        <taxon>Actinomycetota</taxon>
        <taxon>Actinomycetes</taxon>
        <taxon>Streptosporangiales</taxon>
        <taxon>Streptosporangiaceae</taxon>
        <taxon>Nonomuraea</taxon>
    </lineage>
</organism>
<gene>
    <name evidence="13" type="ORF">ACFFSA_08975</name>
</gene>
<feature type="region of interest" description="Disordered" evidence="10">
    <location>
        <begin position="319"/>
        <end position="340"/>
    </location>
</feature>
<dbReference type="EMBL" id="JBHMBW010000005">
    <property type="protein sequence ID" value="MFB9623213.1"/>
    <property type="molecule type" value="Genomic_DNA"/>
</dbReference>
<feature type="transmembrane region" description="Helical" evidence="11">
    <location>
        <begin position="207"/>
        <end position="224"/>
    </location>
</feature>
<evidence type="ECO:0000256" key="5">
    <source>
        <dbReference type="ARBA" id="ARBA00022989"/>
    </source>
</evidence>
<keyword evidence="5 11" id="KW-1133">Transmembrane helix</keyword>
<sequence>MTGVRAQAPAYDGRSPFPHAQQPLSVHAGQEVLTTTIVIAPFIALGAGIWLAWGNGITLTDLLLAAVFYVVTGLGVTVGFHRLLTHRSFTARPWLRVILAVAGSMSFQGNLIDWVAVHRRHHAFTDQPGDPHSPYRYGTGLGGQLRGLAHAHLGWLFSSEPTSVARYAPDLLRNDPAMLRISRAFPALCAVSLLLPFAAGWAISGSLYGGLTAFIWAGLVRIALLQHVTWSVNSLCHVIDERPHKTRRHDRSTDLWPLALLSFGESWHNGHHSQPSCARHGRSGRQIDPSAALISLFERLNWVTNVHWQPSDVLSHHRTVAGKHTLRTSTPRPSETGDLA</sequence>
<name>A0ABV5RWM8_9ACTN</name>
<feature type="transmembrane region" description="Helical" evidence="11">
    <location>
        <begin position="62"/>
        <end position="81"/>
    </location>
</feature>
<comment type="similarity">
    <text evidence="2">Belongs to the fatty acid desaturase type 2 family.</text>
</comment>
<evidence type="ECO:0000256" key="6">
    <source>
        <dbReference type="ARBA" id="ARBA00023002"/>
    </source>
</evidence>
<evidence type="ECO:0000313" key="13">
    <source>
        <dbReference type="EMBL" id="MFB9623213.1"/>
    </source>
</evidence>
<dbReference type="InterPro" id="IPR005804">
    <property type="entry name" value="FA_desaturase_dom"/>
</dbReference>
<dbReference type="PANTHER" id="PTHR11351:SF3">
    <property type="entry name" value="BLL4393 PROTEIN"/>
    <property type="match status" value="1"/>
</dbReference>
<dbReference type="Proteomes" id="UP001589532">
    <property type="component" value="Unassembled WGS sequence"/>
</dbReference>
<evidence type="ECO:0000256" key="7">
    <source>
        <dbReference type="ARBA" id="ARBA00023004"/>
    </source>
</evidence>
<proteinExistence type="inferred from homology"/>
<evidence type="ECO:0000256" key="4">
    <source>
        <dbReference type="ARBA" id="ARBA00022832"/>
    </source>
</evidence>
<comment type="subcellular location">
    <subcellularLocation>
        <location evidence="1">Membrane</location>
        <topology evidence="1">Multi-pass membrane protein</topology>
    </subcellularLocation>
</comment>
<evidence type="ECO:0000256" key="9">
    <source>
        <dbReference type="ARBA" id="ARBA00023136"/>
    </source>
</evidence>
<keyword evidence="7" id="KW-0408">Iron</keyword>
<comment type="caution">
    <text evidence="13">The sequence shown here is derived from an EMBL/GenBank/DDBJ whole genome shotgun (WGS) entry which is preliminary data.</text>
</comment>
<evidence type="ECO:0000256" key="1">
    <source>
        <dbReference type="ARBA" id="ARBA00004141"/>
    </source>
</evidence>
<dbReference type="Pfam" id="PF00487">
    <property type="entry name" value="FA_desaturase"/>
    <property type="match status" value="1"/>
</dbReference>
<keyword evidence="9 11" id="KW-0472">Membrane</keyword>
<dbReference type="PANTHER" id="PTHR11351">
    <property type="entry name" value="ACYL-COA DESATURASE"/>
    <property type="match status" value="1"/>
</dbReference>
<feature type="transmembrane region" description="Helical" evidence="11">
    <location>
        <begin position="93"/>
        <end position="112"/>
    </location>
</feature>
<evidence type="ECO:0000259" key="12">
    <source>
        <dbReference type="Pfam" id="PF00487"/>
    </source>
</evidence>
<feature type="transmembrane region" description="Helical" evidence="11">
    <location>
        <begin position="32"/>
        <end position="53"/>
    </location>
</feature>
<dbReference type="InterPro" id="IPR015876">
    <property type="entry name" value="Acyl-CoA_DS"/>
</dbReference>
<feature type="domain" description="Fatty acid desaturase" evidence="12">
    <location>
        <begin position="65"/>
        <end position="279"/>
    </location>
</feature>
<dbReference type="CDD" id="cd03505">
    <property type="entry name" value="Delta9-FADS-like"/>
    <property type="match status" value="1"/>
</dbReference>
<accession>A0ABV5RWM8</accession>
<keyword evidence="14" id="KW-1185">Reference proteome</keyword>
<evidence type="ECO:0000256" key="11">
    <source>
        <dbReference type="SAM" id="Phobius"/>
    </source>
</evidence>
<keyword evidence="6" id="KW-0560">Oxidoreductase</keyword>
<feature type="transmembrane region" description="Helical" evidence="11">
    <location>
        <begin position="181"/>
        <end position="201"/>
    </location>
</feature>
<dbReference type="PRINTS" id="PR00075">
    <property type="entry name" value="FACDDSATRASE"/>
</dbReference>
<keyword evidence="8" id="KW-0443">Lipid metabolism</keyword>
<reference evidence="13 14" key="1">
    <citation type="submission" date="2024-09" db="EMBL/GenBank/DDBJ databases">
        <authorList>
            <person name="Sun Q."/>
            <person name="Mori K."/>
        </authorList>
    </citation>
    <scope>NUCLEOTIDE SEQUENCE [LARGE SCALE GENOMIC DNA]</scope>
    <source>
        <strain evidence="13 14">JCM 3143</strain>
    </source>
</reference>
<evidence type="ECO:0000256" key="8">
    <source>
        <dbReference type="ARBA" id="ARBA00023098"/>
    </source>
</evidence>
<evidence type="ECO:0000256" key="10">
    <source>
        <dbReference type="SAM" id="MobiDB-lite"/>
    </source>
</evidence>